<evidence type="ECO:0000256" key="4">
    <source>
        <dbReference type="ARBA" id="ARBA00022605"/>
    </source>
</evidence>
<evidence type="ECO:0000256" key="6">
    <source>
        <dbReference type="ARBA" id="ARBA00023141"/>
    </source>
</evidence>
<feature type="binding site" evidence="8">
    <location>
        <position position="20"/>
    </location>
    <ligand>
        <name>3-phosphoshikimate</name>
        <dbReference type="ChEBI" id="CHEBI:145989"/>
    </ligand>
</feature>
<dbReference type="EC" id="2.5.1.19" evidence="8"/>
<comment type="pathway">
    <text evidence="1 8">Metabolic intermediate biosynthesis; chorismate biosynthesis; chorismate from D-erythrose 4-phosphate and phosphoenolpyruvate: step 6/7.</text>
</comment>
<dbReference type="InterPro" id="IPR013792">
    <property type="entry name" value="RNA3'P_cycl/enolpyr_Trfase_a/b"/>
</dbReference>
<comment type="similarity">
    <text evidence="2 8">Belongs to the EPSP synthase family.</text>
</comment>
<feature type="binding site" evidence="8">
    <location>
        <position position="321"/>
    </location>
    <ligand>
        <name>3-phosphoshikimate</name>
        <dbReference type="ChEBI" id="CHEBI:145989"/>
    </ligand>
</feature>
<evidence type="ECO:0000256" key="3">
    <source>
        <dbReference type="ARBA" id="ARBA00022490"/>
    </source>
</evidence>
<dbReference type="GO" id="GO:0003866">
    <property type="term" value="F:3-phosphoshikimate 1-carboxyvinyltransferase activity"/>
    <property type="evidence" value="ECO:0007669"/>
    <property type="project" value="UniProtKB-UniRule"/>
</dbReference>
<dbReference type="InterPro" id="IPR023193">
    <property type="entry name" value="EPSP_synthase_CS"/>
</dbReference>
<comment type="subcellular location">
    <subcellularLocation>
        <location evidence="8">Cytoplasm</location>
    </subcellularLocation>
</comment>
<evidence type="ECO:0000256" key="7">
    <source>
        <dbReference type="ARBA" id="ARBA00044633"/>
    </source>
</evidence>
<dbReference type="GO" id="GO:0009073">
    <property type="term" value="P:aromatic amino acid family biosynthetic process"/>
    <property type="evidence" value="ECO:0007669"/>
    <property type="project" value="UniProtKB-KW"/>
</dbReference>
<comment type="caution">
    <text evidence="10">The sequence shown here is derived from an EMBL/GenBank/DDBJ whole genome shotgun (WGS) entry which is preliminary data.</text>
</comment>
<feature type="binding site" evidence="8">
    <location>
        <position position="92"/>
    </location>
    <ligand>
        <name>phosphoenolpyruvate</name>
        <dbReference type="ChEBI" id="CHEBI:58702"/>
    </ligand>
</feature>
<feature type="binding site" evidence="8">
    <location>
        <position position="348"/>
    </location>
    <ligand>
        <name>3-phosphoshikimate</name>
        <dbReference type="ChEBI" id="CHEBI:145989"/>
    </ligand>
</feature>
<keyword evidence="6 8" id="KW-0057">Aromatic amino acid biosynthesis</keyword>
<evidence type="ECO:0000256" key="5">
    <source>
        <dbReference type="ARBA" id="ARBA00022679"/>
    </source>
</evidence>
<dbReference type="NCBIfam" id="TIGR01356">
    <property type="entry name" value="aroA"/>
    <property type="match status" value="1"/>
</dbReference>
<feature type="binding site" evidence="8">
    <location>
        <position position="19"/>
    </location>
    <ligand>
        <name>3-phosphoshikimate</name>
        <dbReference type="ChEBI" id="CHEBI:145989"/>
    </ligand>
</feature>
<keyword evidence="4 8" id="KW-0028">Amino-acid biosynthesis</keyword>
<dbReference type="PANTHER" id="PTHR21090">
    <property type="entry name" value="AROM/DEHYDROQUINATE SYNTHASE"/>
    <property type="match status" value="1"/>
</dbReference>
<gene>
    <name evidence="8 10" type="primary">aroA</name>
    <name evidence="10" type="ORF">HBA54_05175</name>
</gene>
<evidence type="ECO:0000259" key="9">
    <source>
        <dbReference type="Pfam" id="PF00275"/>
    </source>
</evidence>
<dbReference type="HAMAP" id="MF_00210">
    <property type="entry name" value="EPSP_synth"/>
    <property type="match status" value="1"/>
</dbReference>
<dbReference type="InterPro" id="IPR036968">
    <property type="entry name" value="Enolpyruvate_Tfrase_sf"/>
</dbReference>
<dbReference type="EMBL" id="JAAQPH010000003">
    <property type="protein sequence ID" value="NIA67977.1"/>
    <property type="molecule type" value="Genomic_DNA"/>
</dbReference>
<keyword evidence="3 8" id="KW-0963">Cytoplasm</keyword>
<comment type="subunit">
    <text evidence="8">Monomer.</text>
</comment>
<reference evidence="10" key="1">
    <citation type="submission" date="2020-03" db="EMBL/GenBank/DDBJ databases">
        <title>Genome of Pelagibius litoralis DSM 21314T.</title>
        <authorList>
            <person name="Wang G."/>
        </authorList>
    </citation>
    <scope>NUCLEOTIDE SEQUENCE</scope>
    <source>
        <strain evidence="10">DSM 21314</strain>
    </source>
</reference>
<keyword evidence="5 8" id="KW-0808">Transferase</keyword>
<feature type="binding site" evidence="8">
    <location>
        <position position="120"/>
    </location>
    <ligand>
        <name>phosphoenolpyruvate</name>
        <dbReference type="ChEBI" id="CHEBI:58702"/>
    </ligand>
</feature>
<dbReference type="Gene3D" id="3.65.10.10">
    <property type="entry name" value="Enolpyruvate transferase domain"/>
    <property type="match status" value="2"/>
</dbReference>
<feature type="binding site" evidence="8">
    <location>
        <position position="24"/>
    </location>
    <ligand>
        <name>3-phosphoshikimate</name>
        <dbReference type="ChEBI" id="CHEBI:145989"/>
    </ligand>
</feature>
<dbReference type="AlphaFoldDB" id="A0A967C7G6"/>
<comment type="function">
    <text evidence="8">Catalyzes the transfer of the enolpyruvyl moiety of phosphoenolpyruvate (PEP) to the 5-hydroxyl of shikimate-3-phosphate (S3P) to produce enolpyruvyl shikimate-3-phosphate and inorganic phosphate.</text>
</comment>
<dbReference type="FunFam" id="3.65.10.10:FF:000005">
    <property type="entry name" value="3-phosphoshikimate 1-carboxyvinyltransferase"/>
    <property type="match status" value="1"/>
</dbReference>
<feature type="active site" description="Proton acceptor" evidence="8">
    <location>
        <position position="321"/>
    </location>
</feature>
<dbReference type="GO" id="GO:0009423">
    <property type="term" value="P:chorismate biosynthetic process"/>
    <property type="evidence" value="ECO:0007669"/>
    <property type="project" value="UniProtKB-UniRule"/>
</dbReference>
<dbReference type="PROSITE" id="PS00104">
    <property type="entry name" value="EPSP_SYNTHASE_1"/>
    <property type="match status" value="1"/>
</dbReference>
<dbReference type="InterPro" id="IPR001986">
    <property type="entry name" value="Enolpyruvate_Tfrase_dom"/>
</dbReference>
<evidence type="ECO:0000256" key="1">
    <source>
        <dbReference type="ARBA" id="ARBA00004811"/>
    </source>
</evidence>
<dbReference type="Pfam" id="PF00275">
    <property type="entry name" value="EPSP_synthase"/>
    <property type="match status" value="1"/>
</dbReference>
<feature type="binding site" evidence="8">
    <location>
        <position position="165"/>
    </location>
    <ligand>
        <name>3-phosphoshikimate</name>
        <dbReference type="ChEBI" id="CHEBI:145989"/>
    </ligand>
</feature>
<keyword evidence="11" id="KW-1185">Reference proteome</keyword>
<evidence type="ECO:0000313" key="10">
    <source>
        <dbReference type="EMBL" id="NIA67977.1"/>
    </source>
</evidence>
<name>A0A967C7G6_9PROT</name>
<evidence type="ECO:0000256" key="8">
    <source>
        <dbReference type="HAMAP-Rule" id="MF_00210"/>
    </source>
</evidence>
<accession>A0A967C7G6</accession>
<feature type="binding site" evidence="8">
    <location>
        <position position="19"/>
    </location>
    <ligand>
        <name>phosphoenolpyruvate</name>
        <dbReference type="ChEBI" id="CHEBI:58702"/>
    </ligand>
</feature>
<feature type="binding site" evidence="8">
    <location>
        <position position="398"/>
    </location>
    <ligand>
        <name>phosphoenolpyruvate</name>
        <dbReference type="ChEBI" id="CHEBI:58702"/>
    </ligand>
</feature>
<sequence>MTAQPTEALSGTLRLPGDKSISHRALMLGGLAVGETTIDGLLEGEDVLCTAAAMRALGAEIERDENGQWHVWGRGVGGLGEPDNVIDMGNSGTGARLLLGILASHPLTAVLTGDASLRGRPMARVTDPLAACGAEFIARTGGRLPLTVVGSRDPLPLDYELPVPSAQVKSAVLLAGLNAPGDTRVVEREATRDHSERMLAYFGATIRRSEIEIEGCMASEIVLSGQPELTGRPVRVPADPSSAAFPLVAALLLPGSQTRLIGVGMNPQRSGLLTTLQEMGGDIEITNAREEGGEPVADLLVRGGPLEGVEVPAARAPSMIDEYPVLAMAAAAAKGRTVMKGLGELRVKESDRLATVARGLNLCGLEIEEGPDSLTVEGVNGRPPGGNNQPIQTELDHRIAMSFLVLGMASERPVQIDDATPIATSFPDFTKLMQDLGAKLTDV</sequence>
<evidence type="ECO:0000313" key="11">
    <source>
        <dbReference type="Proteomes" id="UP000761264"/>
    </source>
</evidence>
<evidence type="ECO:0000256" key="2">
    <source>
        <dbReference type="ARBA" id="ARBA00009948"/>
    </source>
</evidence>
<dbReference type="RefSeq" id="WP_167222387.1">
    <property type="nucleotide sequence ID" value="NZ_JAAQPH010000003.1"/>
</dbReference>
<feature type="binding site" evidence="8">
    <location>
        <position position="352"/>
    </location>
    <ligand>
        <name>phosphoenolpyruvate</name>
        <dbReference type="ChEBI" id="CHEBI:58702"/>
    </ligand>
</feature>
<dbReference type="PIRSF" id="PIRSF000505">
    <property type="entry name" value="EPSPS"/>
    <property type="match status" value="1"/>
</dbReference>
<feature type="binding site" evidence="8">
    <location>
        <position position="167"/>
    </location>
    <ligand>
        <name>3-phosphoshikimate</name>
        <dbReference type="ChEBI" id="CHEBI:145989"/>
    </ligand>
</feature>
<comment type="catalytic activity">
    <reaction evidence="7">
        <text>3-phosphoshikimate + phosphoenolpyruvate = 5-O-(1-carboxyvinyl)-3-phosphoshikimate + phosphate</text>
        <dbReference type="Rhea" id="RHEA:21256"/>
        <dbReference type="ChEBI" id="CHEBI:43474"/>
        <dbReference type="ChEBI" id="CHEBI:57701"/>
        <dbReference type="ChEBI" id="CHEBI:58702"/>
        <dbReference type="ChEBI" id="CHEBI:145989"/>
        <dbReference type="EC" id="2.5.1.19"/>
    </reaction>
    <physiologicalReaction direction="left-to-right" evidence="7">
        <dbReference type="Rhea" id="RHEA:21257"/>
    </physiologicalReaction>
</comment>
<organism evidence="10 11">
    <name type="scientific">Pelagibius litoralis</name>
    <dbReference type="NCBI Taxonomy" id="374515"/>
    <lineage>
        <taxon>Bacteria</taxon>
        <taxon>Pseudomonadati</taxon>
        <taxon>Pseudomonadota</taxon>
        <taxon>Alphaproteobacteria</taxon>
        <taxon>Rhodospirillales</taxon>
        <taxon>Rhodovibrionaceae</taxon>
        <taxon>Pelagibius</taxon>
    </lineage>
</organism>
<comment type="caution">
    <text evidence="8">Lacks conserved residue(s) required for the propagation of feature annotation.</text>
</comment>
<dbReference type="PANTHER" id="PTHR21090:SF5">
    <property type="entry name" value="PENTAFUNCTIONAL AROM POLYPEPTIDE"/>
    <property type="match status" value="1"/>
</dbReference>
<dbReference type="InterPro" id="IPR006264">
    <property type="entry name" value="EPSP_synthase"/>
</dbReference>
<protein>
    <recommendedName>
        <fullName evidence="8">3-phosphoshikimate 1-carboxyvinyltransferase</fullName>
        <ecNumber evidence="8">2.5.1.19</ecNumber>
    </recommendedName>
    <alternativeName>
        <fullName evidence="8">5-enolpyruvylshikimate-3-phosphate synthase</fullName>
        <shortName evidence="8">EPSP synthase</shortName>
        <shortName evidence="8">EPSPS</shortName>
    </alternativeName>
</protein>
<feature type="binding site" evidence="8">
    <location>
        <position position="167"/>
    </location>
    <ligand>
        <name>phosphoenolpyruvate</name>
        <dbReference type="ChEBI" id="CHEBI:58702"/>
    </ligand>
</feature>
<feature type="domain" description="Enolpyruvate transferase" evidence="9">
    <location>
        <begin position="4"/>
        <end position="431"/>
    </location>
</feature>
<dbReference type="CDD" id="cd01556">
    <property type="entry name" value="EPSP_synthase"/>
    <property type="match status" value="1"/>
</dbReference>
<dbReference type="GO" id="GO:0008652">
    <property type="term" value="P:amino acid biosynthetic process"/>
    <property type="evidence" value="ECO:0007669"/>
    <property type="project" value="UniProtKB-KW"/>
</dbReference>
<dbReference type="GO" id="GO:0005737">
    <property type="term" value="C:cytoplasm"/>
    <property type="evidence" value="ECO:0007669"/>
    <property type="project" value="UniProtKB-SubCell"/>
</dbReference>
<proteinExistence type="inferred from homology"/>
<dbReference type="PROSITE" id="PS00885">
    <property type="entry name" value="EPSP_SYNTHASE_2"/>
    <property type="match status" value="1"/>
</dbReference>
<dbReference type="Proteomes" id="UP000761264">
    <property type="component" value="Unassembled WGS sequence"/>
</dbReference>
<dbReference type="SUPFAM" id="SSF55205">
    <property type="entry name" value="EPT/RTPC-like"/>
    <property type="match status" value="1"/>
</dbReference>